<gene>
    <name evidence="4" type="ORF">PSU4_33770</name>
</gene>
<name>A0A511DJG7_9PSEU</name>
<dbReference type="InterPro" id="IPR016047">
    <property type="entry name" value="M23ase_b-sheet_dom"/>
</dbReference>
<evidence type="ECO:0000313" key="5">
    <source>
        <dbReference type="Proteomes" id="UP000321685"/>
    </source>
</evidence>
<dbReference type="GO" id="GO:0004222">
    <property type="term" value="F:metalloendopeptidase activity"/>
    <property type="evidence" value="ECO:0007669"/>
    <property type="project" value="TreeGrafter"/>
</dbReference>
<dbReference type="RefSeq" id="WP_246115164.1">
    <property type="nucleotide sequence ID" value="NZ_BJVJ01000033.1"/>
</dbReference>
<keyword evidence="1" id="KW-0175">Coiled coil</keyword>
<evidence type="ECO:0000256" key="1">
    <source>
        <dbReference type="SAM" id="Coils"/>
    </source>
</evidence>
<accession>A0A511DJG7</accession>
<dbReference type="CDD" id="cd12797">
    <property type="entry name" value="M23_peptidase"/>
    <property type="match status" value="1"/>
</dbReference>
<dbReference type="SUPFAM" id="SSF51261">
    <property type="entry name" value="Duplicated hybrid motif"/>
    <property type="match status" value="1"/>
</dbReference>
<protein>
    <submittedName>
        <fullName evidence="4">Peptidase</fullName>
    </submittedName>
</protein>
<dbReference type="Gene3D" id="2.70.70.10">
    <property type="entry name" value="Glucose Permease (Domain IIA)"/>
    <property type="match status" value="1"/>
</dbReference>
<organism evidence="4 5">
    <name type="scientific">Pseudonocardia sulfidoxydans NBRC 16205</name>
    <dbReference type="NCBI Taxonomy" id="1223511"/>
    <lineage>
        <taxon>Bacteria</taxon>
        <taxon>Bacillati</taxon>
        <taxon>Actinomycetota</taxon>
        <taxon>Actinomycetes</taxon>
        <taxon>Pseudonocardiales</taxon>
        <taxon>Pseudonocardiaceae</taxon>
        <taxon>Pseudonocardia</taxon>
    </lineage>
</organism>
<keyword evidence="5" id="KW-1185">Reference proteome</keyword>
<dbReference type="AlphaFoldDB" id="A0A511DJG7"/>
<proteinExistence type="predicted"/>
<evidence type="ECO:0000313" key="4">
    <source>
        <dbReference type="EMBL" id="GEL24423.1"/>
    </source>
</evidence>
<feature type="compositionally biased region" description="Basic residues" evidence="2">
    <location>
        <begin position="1"/>
        <end position="14"/>
    </location>
</feature>
<dbReference type="Pfam" id="PF01551">
    <property type="entry name" value="Peptidase_M23"/>
    <property type="match status" value="1"/>
</dbReference>
<sequence>MSRHRSPSGRRAHPKSSWPVLATGPGTGGAHRATPLSGALPARIIATVLAGGAVAVTAQAVYSGALSPPDVTALLSTGTSVGGPSGAPGADVTGPVTGADVAALASDDAPAISPDVLQVVSDRGADLVASTQQQVDAALARQAAAQQAAAAKAAEEAQAKAEEAKRAVQIVTGRVSSGFGMRGGVMHAGLDIAAPIGTPIRVPIDGVVISSGPASGFGLWVRVQHADGTITVYGHINRSMVQVGQKVTAGQQIAEVGNRGQSTGPHLHIEVQTPGGQKIDPRGWLNSHGFRYQ</sequence>
<evidence type="ECO:0000256" key="2">
    <source>
        <dbReference type="SAM" id="MobiDB-lite"/>
    </source>
</evidence>
<dbReference type="InterPro" id="IPR011055">
    <property type="entry name" value="Dup_hybrid_motif"/>
</dbReference>
<feature type="region of interest" description="Disordered" evidence="2">
    <location>
        <begin position="1"/>
        <end position="34"/>
    </location>
</feature>
<dbReference type="InterPro" id="IPR050570">
    <property type="entry name" value="Cell_wall_metabolism_enzyme"/>
</dbReference>
<comment type="caution">
    <text evidence="4">The sequence shown here is derived from an EMBL/GenBank/DDBJ whole genome shotgun (WGS) entry which is preliminary data.</text>
</comment>
<feature type="coiled-coil region" evidence="1">
    <location>
        <begin position="144"/>
        <end position="174"/>
    </location>
</feature>
<dbReference type="PANTHER" id="PTHR21666:SF270">
    <property type="entry name" value="MUREIN HYDROLASE ACTIVATOR ENVC"/>
    <property type="match status" value="1"/>
</dbReference>
<reference evidence="4 5" key="1">
    <citation type="submission" date="2019-07" db="EMBL/GenBank/DDBJ databases">
        <title>Whole genome shotgun sequence of Pseudonocardia sulfidoxydans NBRC 16205.</title>
        <authorList>
            <person name="Hosoyama A."/>
            <person name="Uohara A."/>
            <person name="Ohji S."/>
            <person name="Ichikawa N."/>
        </authorList>
    </citation>
    <scope>NUCLEOTIDE SEQUENCE [LARGE SCALE GENOMIC DNA]</scope>
    <source>
        <strain evidence="4 5">NBRC 16205</strain>
    </source>
</reference>
<evidence type="ECO:0000259" key="3">
    <source>
        <dbReference type="Pfam" id="PF01551"/>
    </source>
</evidence>
<dbReference type="PANTHER" id="PTHR21666">
    <property type="entry name" value="PEPTIDASE-RELATED"/>
    <property type="match status" value="1"/>
</dbReference>
<feature type="domain" description="M23ase beta-sheet core" evidence="3">
    <location>
        <begin position="186"/>
        <end position="281"/>
    </location>
</feature>
<dbReference type="EMBL" id="BJVJ01000033">
    <property type="protein sequence ID" value="GEL24423.1"/>
    <property type="molecule type" value="Genomic_DNA"/>
</dbReference>
<dbReference type="Proteomes" id="UP000321685">
    <property type="component" value="Unassembled WGS sequence"/>
</dbReference>